<evidence type="ECO:0000313" key="12">
    <source>
        <dbReference type="Proteomes" id="UP000297948"/>
    </source>
</evidence>
<feature type="transmembrane region" description="Helical" evidence="9">
    <location>
        <begin position="308"/>
        <end position="328"/>
    </location>
</feature>
<sequence length="592" mass="59640">MTSLTAGAPRAGRREWIAFSVLMLPLLLVSMDVSVLYFAVPAISRELDPTGTQQLWIFDIYGFALAGLLITMGSLGDRIGRRRLLMLGAAAFGLASLGAAYAQSAEMLIAARALLGIGGATLMPSTMALTRHLFQDPKQRTAAIGIWSGAMAGGVALGSVLCGVMLRHFWWGSVFLINTPVMVLLLILAPVLLPESRNPEPGRFDLLGVPLSMGAVLPVIYGVKELAADGYAPLPALCLTAGLLLGAAFVHRQRTHPNPMVSPELFRGRGFGSAVGINLLASFAMMGSSLFTTQYLQSVLGKGPLEAALWSLVPSVSVGVAGPTAAALGQRINRAYVIAGGFLTAAVGFALLAFTGTHSLTLVLVGAAVLASGIVTVMALITDMALSTAPAERAGAASSLLETGQELGGALGMALLGCIGTAVYRRDMADAVPTGLPSATADSVRETLGHAALVAGRLPGRAGQALLDDAREAFTHGMRIASLAGVVVLLAGAVLAAVALRRIPAAVPGAGPADGAGAVDPVASADGAGAATPANAAYGADPAEPTYGPSAADPTGPADGAGAAAPTHPTAPAGGPAMGTAPRRTGPVHLSG</sequence>
<accession>A0A4Z0H7S5</accession>
<feature type="compositionally biased region" description="Low complexity" evidence="8">
    <location>
        <begin position="535"/>
        <end position="582"/>
    </location>
</feature>
<dbReference type="Proteomes" id="UP000297948">
    <property type="component" value="Unassembled WGS sequence"/>
</dbReference>
<dbReference type="InterPro" id="IPR036259">
    <property type="entry name" value="MFS_trans_sf"/>
</dbReference>
<dbReference type="AlphaFoldDB" id="A0A4Z0H7S5"/>
<keyword evidence="5 9" id="KW-1133">Transmembrane helix</keyword>
<feature type="transmembrane region" description="Helical" evidence="9">
    <location>
        <begin position="230"/>
        <end position="250"/>
    </location>
</feature>
<comment type="subcellular location">
    <subcellularLocation>
        <location evidence="1">Cell membrane</location>
        <topology evidence="1">Multi-pass membrane protein</topology>
    </subcellularLocation>
</comment>
<evidence type="ECO:0000256" key="8">
    <source>
        <dbReference type="SAM" id="MobiDB-lite"/>
    </source>
</evidence>
<dbReference type="Pfam" id="PF07690">
    <property type="entry name" value="MFS_1"/>
    <property type="match status" value="1"/>
</dbReference>
<dbReference type="Gene3D" id="1.20.1720.10">
    <property type="entry name" value="Multidrug resistance protein D"/>
    <property type="match status" value="1"/>
</dbReference>
<dbReference type="PROSITE" id="PS50850">
    <property type="entry name" value="MFS"/>
    <property type="match status" value="1"/>
</dbReference>
<evidence type="ECO:0000256" key="1">
    <source>
        <dbReference type="ARBA" id="ARBA00004651"/>
    </source>
</evidence>
<dbReference type="InterPro" id="IPR020846">
    <property type="entry name" value="MFS_dom"/>
</dbReference>
<feature type="transmembrane region" description="Helical" evidence="9">
    <location>
        <begin position="142"/>
        <end position="166"/>
    </location>
</feature>
<comment type="caution">
    <text evidence="11">The sequence shown here is derived from an EMBL/GenBank/DDBJ whole genome shotgun (WGS) entry which is preliminary data.</text>
</comment>
<keyword evidence="4 9" id="KW-0812">Transmembrane</keyword>
<evidence type="ECO:0000256" key="6">
    <source>
        <dbReference type="ARBA" id="ARBA00023136"/>
    </source>
</evidence>
<evidence type="ECO:0000256" key="4">
    <source>
        <dbReference type="ARBA" id="ARBA00022692"/>
    </source>
</evidence>
<dbReference type="EMBL" id="SRID01000156">
    <property type="protein sequence ID" value="TGB07143.1"/>
    <property type="molecule type" value="Genomic_DNA"/>
</dbReference>
<dbReference type="OrthoDB" id="9781469at2"/>
<dbReference type="Gene3D" id="1.20.1250.20">
    <property type="entry name" value="MFS general substrate transporter like domains"/>
    <property type="match status" value="1"/>
</dbReference>
<feature type="domain" description="Major facilitator superfamily (MFS) profile" evidence="10">
    <location>
        <begin position="18"/>
        <end position="504"/>
    </location>
</feature>
<dbReference type="GO" id="GO:0022857">
    <property type="term" value="F:transmembrane transporter activity"/>
    <property type="evidence" value="ECO:0007669"/>
    <property type="project" value="InterPro"/>
</dbReference>
<dbReference type="InterPro" id="IPR011701">
    <property type="entry name" value="MFS"/>
</dbReference>
<keyword evidence="6 9" id="KW-0472">Membrane</keyword>
<feature type="transmembrane region" description="Helical" evidence="9">
    <location>
        <begin position="21"/>
        <end position="43"/>
    </location>
</feature>
<reference evidence="11 12" key="1">
    <citation type="submission" date="2019-03" db="EMBL/GenBank/DDBJ databases">
        <authorList>
            <person name="Gonzalez-Pimentel J.L."/>
        </authorList>
    </citation>
    <scope>NUCLEOTIDE SEQUENCE [LARGE SCALE GENOMIC DNA]</scope>
    <source>
        <strain evidence="11 12">JCM 31289</strain>
    </source>
</reference>
<keyword evidence="12" id="KW-1185">Reference proteome</keyword>
<dbReference type="CDD" id="cd17321">
    <property type="entry name" value="MFS_MMR_MDR_like"/>
    <property type="match status" value="1"/>
</dbReference>
<evidence type="ECO:0000259" key="10">
    <source>
        <dbReference type="PROSITE" id="PS50850"/>
    </source>
</evidence>
<organism evidence="11 12">
    <name type="scientific">Streptomyces palmae</name>
    <dbReference type="NCBI Taxonomy" id="1701085"/>
    <lineage>
        <taxon>Bacteria</taxon>
        <taxon>Bacillati</taxon>
        <taxon>Actinomycetota</taxon>
        <taxon>Actinomycetes</taxon>
        <taxon>Kitasatosporales</taxon>
        <taxon>Streptomycetaceae</taxon>
        <taxon>Streptomyces</taxon>
    </lineage>
</organism>
<dbReference type="PANTHER" id="PTHR42718">
    <property type="entry name" value="MAJOR FACILITATOR SUPERFAMILY MULTIDRUG TRANSPORTER MFSC"/>
    <property type="match status" value="1"/>
</dbReference>
<evidence type="ECO:0000256" key="3">
    <source>
        <dbReference type="ARBA" id="ARBA00022475"/>
    </source>
</evidence>
<dbReference type="PANTHER" id="PTHR42718:SF47">
    <property type="entry name" value="METHYL VIOLOGEN RESISTANCE PROTEIN SMVA"/>
    <property type="match status" value="1"/>
</dbReference>
<dbReference type="GO" id="GO:0046677">
    <property type="term" value="P:response to antibiotic"/>
    <property type="evidence" value="ECO:0007669"/>
    <property type="project" value="UniProtKB-KW"/>
</dbReference>
<feature type="transmembrane region" description="Helical" evidence="9">
    <location>
        <begin position="109"/>
        <end position="130"/>
    </location>
</feature>
<evidence type="ECO:0000313" key="11">
    <source>
        <dbReference type="EMBL" id="TGB07143.1"/>
    </source>
</evidence>
<name>A0A4Z0H7S5_9ACTN</name>
<feature type="transmembrane region" description="Helical" evidence="9">
    <location>
        <begin position="204"/>
        <end position="224"/>
    </location>
</feature>
<proteinExistence type="predicted"/>
<feature type="region of interest" description="Disordered" evidence="8">
    <location>
        <begin position="535"/>
        <end position="592"/>
    </location>
</feature>
<evidence type="ECO:0000256" key="9">
    <source>
        <dbReference type="SAM" id="Phobius"/>
    </source>
</evidence>
<protein>
    <submittedName>
        <fullName evidence="11">MFS transporter</fullName>
    </submittedName>
</protein>
<gene>
    <name evidence="11" type="ORF">E4099_17465</name>
</gene>
<dbReference type="SUPFAM" id="SSF103473">
    <property type="entry name" value="MFS general substrate transporter"/>
    <property type="match status" value="1"/>
</dbReference>
<evidence type="ECO:0000256" key="2">
    <source>
        <dbReference type="ARBA" id="ARBA00022448"/>
    </source>
</evidence>
<keyword evidence="3" id="KW-1003">Cell membrane</keyword>
<feature type="transmembrane region" description="Helical" evidence="9">
    <location>
        <begin position="55"/>
        <end position="72"/>
    </location>
</feature>
<dbReference type="GO" id="GO:0005886">
    <property type="term" value="C:plasma membrane"/>
    <property type="evidence" value="ECO:0007669"/>
    <property type="project" value="UniProtKB-SubCell"/>
</dbReference>
<feature type="transmembrane region" description="Helical" evidence="9">
    <location>
        <begin position="360"/>
        <end position="386"/>
    </location>
</feature>
<keyword evidence="2" id="KW-0813">Transport</keyword>
<feature type="transmembrane region" description="Helical" evidence="9">
    <location>
        <begin position="84"/>
        <end position="103"/>
    </location>
</feature>
<feature type="transmembrane region" description="Helical" evidence="9">
    <location>
        <begin position="271"/>
        <end position="296"/>
    </location>
</feature>
<evidence type="ECO:0000256" key="5">
    <source>
        <dbReference type="ARBA" id="ARBA00022989"/>
    </source>
</evidence>
<feature type="transmembrane region" description="Helical" evidence="9">
    <location>
        <begin position="480"/>
        <end position="500"/>
    </location>
</feature>
<dbReference type="RefSeq" id="WP_135340005.1">
    <property type="nucleotide sequence ID" value="NZ_JBHLTX010000026.1"/>
</dbReference>
<keyword evidence="7" id="KW-0046">Antibiotic resistance</keyword>
<feature type="transmembrane region" description="Helical" evidence="9">
    <location>
        <begin position="172"/>
        <end position="192"/>
    </location>
</feature>
<evidence type="ECO:0000256" key="7">
    <source>
        <dbReference type="ARBA" id="ARBA00023251"/>
    </source>
</evidence>
<feature type="transmembrane region" description="Helical" evidence="9">
    <location>
        <begin position="335"/>
        <end position="354"/>
    </location>
</feature>